<gene>
    <name evidence="1" type="ORF">MW7_005025</name>
</gene>
<comment type="caution">
    <text evidence="1">The sequence shown here is derived from an EMBL/GenBank/DDBJ whole genome shotgun (WGS) entry which is preliminary data.</text>
</comment>
<keyword evidence="2" id="KW-1185">Reference proteome</keyword>
<dbReference type="EMBL" id="AKCV02000015">
    <property type="protein sequence ID" value="TMS58124.1"/>
    <property type="molecule type" value="Genomic_DNA"/>
</dbReference>
<evidence type="ECO:0000313" key="1">
    <source>
        <dbReference type="EMBL" id="TMS58124.1"/>
    </source>
</evidence>
<reference evidence="1" key="1">
    <citation type="submission" date="2019-05" db="EMBL/GenBank/DDBJ databases">
        <title>Revised genome assembly of Burkholderiaceae (previously Ralstonia) sp. PBA.</title>
        <authorList>
            <person name="Gan H.M."/>
        </authorList>
    </citation>
    <scope>NUCLEOTIDE SEQUENCE</scope>
    <source>
        <strain evidence="1">PBA</strain>
    </source>
</reference>
<name>A0ACD3SPD6_9BURK</name>
<evidence type="ECO:0000313" key="2">
    <source>
        <dbReference type="Proteomes" id="UP000004277"/>
    </source>
</evidence>
<protein>
    <submittedName>
        <fullName evidence="1">Prepilin-type N-terminal cleavage/methylation domain-containing protein</fullName>
    </submittedName>
</protein>
<proteinExistence type="predicted"/>
<dbReference type="Proteomes" id="UP000004277">
    <property type="component" value="Unassembled WGS sequence"/>
</dbReference>
<accession>A0ACD3SPD6</accession>
<organism evidence="1 2">
    <name type="scientific">Imbroritus primus</name>
    <dbReference type="NCBI Taxonomy" id="3058603"/>
    <lineage>
        <taxon>Bacteria</taxon>
        <taxon>Pseudomonadati</taxon>
        <taxon>Pseudomonadota</taxon>
        <taxon>Betaproteobacteria</taxon>
        <taxon>Burkholderiales</taxon>
        <taxon>Burkholderiaceae</taxon>
        <taxon>Imbroritus</taxon>
    </lineage>
</organism>
<sequence length="180" mass="19313">MSMMRVRGFTLIEIMITIVVLVIILAVAVPNLSDLLRRHRLWTQADSFASALSLARSAAISRNTCGAVIATDGDANWRQGWMAFVDANCNRAFDAGEIRLAQSGALPDAMTATFLSSDPGAPYVLYSPVGYTRTAAAGPMQAVMTFADGDHLRRVRINALGRARTCEQASDASCTGVNDE</sequence>